<comment type="caution">
    <text evidence="3">The sequence shown here is derived from an EMBL/GenBank/DDBJ whole genome shotgun (WGS) entry which is preliminary data.</text>
</comment>
<dbReference type="InterPro" id="IPR039542">
    <property type="entry name" value="Erv_N"/>
</dbReference>
<dbReference type="EMBL" id="CAJOBI010127750">
    <property type="protein sequence ID" value="CAF4709525.1"/>
    <property type="molecule type" value="Genomic_DNA"/>
</dbReference>
<keyword evidence="1" id="KW-0812">Transmembrane</keyword>
<dbReference type="PANTHER" id="PTHR10984:SF36">
    <property type="entry name" value="ENDOPLASMIC RETICULUM-GOLGI INTERMEDIATE COMPARTMENT PROTEIN 1"/>
    <property type="match status" value="1"/>
</dbReference>
<feature type="transmembrane region" description="Helical" evidence="1">
    <location>
        <begin position="20"/>
        <end position="41"/>
    </location>
</feature>
<dbReference type="GO" id="GO:0000139">
    <property type="term" value="C:Golgi membrane"/>
    <property type="evidence" value="ECO:0007669"/>
    <property type="project" value="TreeGrafter"/>
</dbReference>
<keyword evidence="1" id="KW-0472">Membrane</keyword>
<feature type="domain" description="Endoplasmic reticulum vesicle transporter N-terminal" evidence="2">
    <location>
        <begin position="1"/>
        <end position="44"/>
    </location>
</feature>
<dbReference type="PANTHER" id="PTHR10984">
    <property type="entry name" value="ENDOPLASMIC RETICULUM-GOLGI INTERMEDIATE COMPARTMENT PROTEIN"/>
    <property type="match status" value="1"/>
</dbReference>
<evidence type="ECO:0000313" key="3">
    <source>
        <dbReference type="EMBL" id="CAF4709525.1"/>
    </source>
</evidence>
<dbReference type="Proteomes" id="UP000676336">
    <property type="component" value="Unassembled WGS sequence"/>
</dbReference>
<name>A0A8S3ARZ8_9BILA</name>
<reference evidence="3" key="1">
    <citation type="submission" date="2021-02" db="EMBL/GenBank/DDBJ databases">
        <authorList>
            <person name="Nowell W R."/>
        </authorList>
    </citation>
    <scope>NUCLEOTIDE SEQUENCE</scope>
</reference>
<dbReference type="AlphaFoldDB" id="A0A8S3ARZ8"/>
<evidence type="ECO:0000259" key="2">
    <source>
        <dbReference type="Pfam" id="PF13850"/>
    </source>
</evidence>
<dbReference type="GO" id="GO:0006890">
    <property type="term" value="P:retrograde vesicle-mediated transport, Golgi to endoplasmic reticulum"/>
    <property type="evidence" value="ECO:0007669"/>
    <property type="project" value="TreeGrafter"/>
</dbReference>
<dbReference type="GO" id="GO:0006888">
    <property type="term" value="P:endoplasmic reticulum to Golgi vesicle-mediated transport"/>
    <property type="evidence" value="ECO:0007669"/>
    <property type="project" value="TreeGrafter"/>
</dbReference>
<proteinExistence type="predicted"/>
<protein>
    <recommendedName>
        <fullName evidence="2">Endoplasmic reticulum vesicle transporter N-terminal domain-containing protein</fullName>
    </recommendedName>
</protein>
<dbReference type="GO" id="GO:0030134">
    <property type="term" value="C:COPII-coated ER to Golgi transport vesicle"/>
    <property type="evidence" value="ECO:0007669"/>
    <property type="project" value="TreeGrafter"/>
</dbReference>
<evidence type="ECO:0000313" key="4">
    <source>
        <dbReference type="Proteomes" id="UP000676336"/>
    </source>
</evidence>
<dbReference type="GO" id="GO:0005789">
    <property type="term" value="C:endoplasmic reticulum membrane"/>
    <property type="evidence" value="ECO:0007669"/>
    <property type="project" value="TreeGrafter"/>
</dbReference>
<dbReference type="Pfam" id="PF13850">
    <property type="entry name" value="ERGIC_N"/>
    <property type="match status" value="1"/>
</dbReference>
<organism evidence="3 4">
    <name type="scientific">Rotaria magnacalcarata</name>
    <dbReference type="NCBI Taxonomy" id="392030"/>
    <lineage>
        <taxon>Eukaryota</taxon>
        <taxon>Metazoa</taxon>
        <taxon>Spiralia</taxon>
        <taxon>Gnathifera</taxon>
        <taxon>Rotifera</taxon>
        <taxon>Eurotatoria</taxon>
        <taxon>Bdelloidea</taxon>
        <taxon>Philodinida</taxon>
        <taxon>Philodinidae</taxon>
        <taxon>Rotaria</taxon>
    </lineage>
</organism>
<accession>A0A8S3ARZ8</accession>
<feature type="non-terminal residue" evidence="3">
    <location>
        <position position="1"/>
    </location>
</feature>
<keyword evidence="1" id="KW-1133">Transmembrane helix</keyword>
<evidence type="ECO:0000256" key="1">
    <source>
        <dbReference type="SAM" id="Phobius"/>
    </source>
</evidence>
<sequence length="45" mass="5123">FDIYRKIPKDLTQPTTTGAAISLICITFISTLLLIELYYFITPDV</sequence>
<dbReference type="InterPro" id="IPR045888">
    <property type="entry name" value="Erv"/>
</dbReference>
<gene>
    <name evidence="3" type="ORF">SMN809_LOCUS43379</name>
</gene>